<evidence type="ECO:0000259" key="6">
    <source>
        <dbReference type="SMART" id="SM00849"/>
    </source>
</evidence>
<keyword evidence="5" id="KW-0862">Zinc</keyword>
<keyword evidence="8" id="KW-1185">Reference proteome</keyword>
<evidence type="ECO:0000256" key="1">
    <source>
        <dbReference type="ARBA" id="ARBA00001947"/>
    </source>
</evidence>
<gene>
    <name evidence="7" type="ORF">KKP3000_000925</name>
</gene>
<accession>A0ABV5AIQ1</accession>
<evidence type="ECO:0000256" key="5">
    <source>
        <dbReference type="ARBA" id="ARBA00022833"/>
    </source>
</evidence>
<sequence length="248" mass="27260">MAVERVYLLPAGHCLVDQSVLNETLVRGKLVNLPIWSYLIETTEGPMLIDTGMPEAYAVDTLGDEPKDGDIVPWMTHDDAIVQVLARAGYAPDDLLCVISSHWHFDHAGGNSKFPNTPIYVQRAEYDAAMVSDDYPAECRVAGLDYRLIEGDYQLAPGVDLIFTPGHSAGHQSILLHTRLSGPILLTVDAAYTRENFEDGVPFAGVDPLQIAASIAHLKEVVQAVRPRVFFGHDVEQGNTWPVYPKPL</sequence>
<dbReference type="InterPro" id="IPR001279">
    <property type="entry name" value="Metallo-B-lactamas"/>
</dbReference>
<evidence type="ECO:0000256" key="4">
    <source>
        <dbReference type="ARBA" id="ARBA00022801"/>
    </source>
</evidence>
<keyword evidence="4" id="KW-0378">Hydrolase</keyword>
<dbReference type="SUPFAM" id="SSF56281">
    <property type="entry name" value="Metallo-hydrolase/oxidoreductase"/>
    <property type="match status" value="1"/>
</dbReference>
<dbReference type="PANTHER" id="PTHR42978">
    <property type="entry name" value="QUORUM-QUENCHING LACTONASE YTNP-RELATED-RELATED"/>
    <property type="match status" value="1"/>
</dbReference>
<dbReference type="PANTHER" id="PTHR42978:SF7">
    <property type="entry name" value="METALLO-HYDROLASE RV2300C-RELATED"/>
    <property type="match status" value="1"/>
</dbReference>
<evidence type="ECO:0000313" key="7">
    <source>
        <dbReference type="EMBL" id="MFB5192131.1"/>
    </source>
</evidence>
<comment type="similarity">
    <text evidence="2">Belongs to the metallo-beta-lactamase superfamily.</text>
</comment>
<dbReference type="SMART" id="SM00849">
    <property type="entry name" value="Lactamase_B"/>
    <property type="match status" value="1"/>
</dbReference>
<evidence type="ECO:0000256" key="2">
    <source>
        <dbReference type="ARBA" id="ARBA00007749"/>
    </source>
</evidence>
<feature type="domain" description="Metallo-beta-lactamase" evidence="6">
    <location>
        <begin position="34"/>
        <end position="233"/>
    </location>
</feature>
<evidence type="ECO:0000256" key="3">
    <source>
        <dbReference type="ARBA" id="ARBA00022723"/>
    </source>
</evidence>
<dbReference type="InterPro" id="IPR036866">
    <property type="entry name" value="RibonucZ/Hydroxyglut_hydro"/>
</dbReference>
<organism evidence="7 8">
    <name type="scientific">Alicyclobacillus fastidiosus</name>
    <dbReference type="NCBI Taxonomy" id="392011"/>
    <lineage>
        <taxon>Bacteria</taxon>
        <taxon>Bacillati</taxon>
        <taxon>Bacillota</taxon>
        <taxon>Bacilli</taxon>
        <taxon>Bacillales</taxon>
        <taxon>Alicyclobacillaceae</taxon>
        <taxon>Alicyclobacillus</taxon>
    </lineage>
</organism>
<name>A0ABV5AIQ1_9BACL</name>
<dbReference type="Proteomes" id="UP001579974">
    <property type="component" value="Unassembled WGS sequence"/>
</dbReference>
<dbReference type="InterPro" id="IPR051013">
    <property type="entry name" value="MBL_superfamily_lactonases"/>
</dbReference>
<dbReference type="EMBL" id="JBDXSU010000017">
    <property type="protein sequence ID" value="MFB5192131.1"/>
    <property type="molecule type" value="Genomic_DNA"/>
</dbReference>
<protein>
    <submittedName>
        <fullName evidence="7">N-acyl homoserine lactonase family protein</fullName>
    </submittedName>
</protein>
<comment type="cofactor">
    <cofactor evidence="1">
        <name>Zn(2+)</name>
        <dbReference type="ChEBI" id="CHEBI:29105"/>
    </cofactor>
</comment>
<dbReference type="Pfam" id="PF00753">
    <property type="entry name" value="Lactamase_B"/>
    <property type="match status" value="1"/>
</dbReference>
<dbReference type="CDD" id="cd07729">
    <property type="entry name" value="AHL_lactonase_MBL-fold"/>
    <property type="match status" value="1"/>
</dbReference>
<keyword evidence="3" id="KW-0479">Metal-binding</keyword>
<dbReference type="Gene3D" id="3.60.15.10">
    <property type="entry name" value="Ribonuclease Z/Hydroxyacylglutathione hydrolase-like"/>
    <property type="match status" value="1"/>
</dbReference>
<dbReference type="RefSeq" id="WP_275472815.1">
    <property type="nucleotide sequence ID" value="NZ_CP162940.1"/>
</dbReference>
<proteinExistence type="inferred from homology"/>
<evidence type="ECO:0000313" key="8">
    <source>
        <dbReference type="Proteomes" id="UP001579974"/>
    </source>
</evidence>
<comment type="caution">
    <text evidence="7">The sequence shown here is derived from an EMBL/GenBank/DDBJ whole genome shotgun (WGS) entry which is preliminary data.</text>
</comment>
<reference evidence="7 8" key="1">
    <citation type="journal article" date="2024" name="Int. J. Mol. Sci.">
        <title>Exploration of Alicyclobacillus spp. Genome in Search of Antibiotic Resistance.</title>
        <authorList>
            <person name="Bucka-Kolendo J."/>
            <person name="Kiousi D.E."/>
            <person name="Dekowska A."/>
            <person name="Mikolajczuk-Szczyrba A."/>
            <person name="Karadedos D.M."/>
            <person name="Michael P."/>
            <person name="Galanis A."/>
            <person name="Sokolowska B."/>
        </authorList>
    </citation>
    <scope>NUCLEOTIDE SEQUENCE [LARGE SCALE GENOMIC DNA]</scope>
    <source>
        <strain evidence="7 8">KKP 3000</strain>
    </source>
</reference>